<keyword evidence="4" id="KW-0156">Chromatin regulator</keyword>
<reference evidence="7" key="1">
    <citation type="journal article" date="2022" name="Cell">
        <title>Repeat-based holocentromeres influence genome architecture and karyotype evolution.</title>
        <authorList>
            <person name="Hofstatter P.G."/>
            <person name="Thangavel G."/>
            <person name="Lux T."/>
            <person name="Neumann P."/>
            <person name="Vondrak T."/>
            <person name="Novak P."/>
            <person name="Zhang M."/>
            <person name="Costa L."/>
            <person name="Castellani M."/>
            <person name="Scott A."/>
            <person name="Toegelov H."/>
            <person name="Fuchs J."/>
            <person name="Mata-Sucre Y."/>
            <person name="Dias Y."/>
            <person name="Vanzela A.L.L."/>
            <person name="Huettel B."/>
            <person name="Almeida C.C.S."/>
            <person name="Simkova H."/>
            <person name="Souza G."/>
            <person name="Pedrosa-Harand A."/>
            <person name="Macas J."/>
            <person name="Mayer K.F.X."/>
            <person name="Houben A."/>
            <person name="Marques A."/>
        </authorList>
    </citation>
    <scope>NUCLEOTIDE SEQUENCE</scope>
    <source>
        <strain evidence="7">RhyBre1mFocal</strain>
    </source>
</reference>
<keyword evidence="3" id="KW-0677">Repeat</keyword>
<name>A0A9Q0HU82_9POAL</name>
<dbReference type="InterPro" id="IPR031120">
    <property type="entry name" value="HIR1-like"/>
</dbReference>
<feature type="domain" description="Protein HIRA-like C-terminal" evidence="6">
    <location>
        <begin position="27"/>
        <end position="78"/>
    </location>
</feature>
<protein>
    <recommendedName>
        <fullName evidence="6">Protein HIRA-like C-terminal domain-containing protein</fullName>
    </recommendedName>
</protein>
<dbReference type="GO" id="GO:0000785">
    <property type="term" value="C:chromatin"/>
    <property type="evidence" value="ECO:0007669"/>
    <property type="project" value="TreeGrafter"/>
</dbReference>
<evidence type="ECO:0000313" key="8">
    <source>
        <dbReference type="Proteomes" id="UP001151287"/>
    </source>
</evidence>
<dbReference type="GO" id="GO:0006351">
    <property type="term" value="P:DNA-templated transcription"/>
    <property type="evidence" value="ECO:0007669"/>
    <property type="project" value="InterPro"/>
</dbReference>
<dbReference type="OrthoDB" id="1731856at2759"/>
<dbReference type="GO" id="GO:0005634">
    <property type="term" value="C:nucleus"/>
    <property type="evidence" value="ECO:0007669"/>
    <property type="project" value="UniProtKB-SubCell"/>
</dbReference>
<dbReference type="Pfam" id="PF07569">
    <property type="entry name" value="Hira"/>
    <property type="match status" value="1"/>
</dbReference>
<dbReference type="PANTHER" id="PTHR13831">
    <property type="entry name" value="MEMBER OF THE HIR1 FAMILY OF WD-REPEAT PROTEINS"/>
    <property type="match status" value="1"/>
</dbReference>
<gene>
    <name evidence="7" type="ORF">LUZ63_007286</name>
</gene>
<dbReference type="Proteomes" id="UP001151287">
    <property type="component" value="Unassembled WGS sequence"/>
</dbReference>
<evidence type="ECO:0000259" key="6">
    <source>
        <dbReference type="Pfam" id="PF07569"/>
    </source>
</evidence>
<evidence type="ECO:0000256" key="1">
    <source>
        <dbReference type="ARBA" id="ARBA00004123"/>
    </source>
</evidence>
<dbReference type="AlphaFoldDB" id="A0A9Q0HU82"/>
<evidence type="ECO:0000256" key="4">
    <source>
        <dbReference type="ARBA" id="ARBA00022853"/>
    </source>
</evidence>
<accession>A0A9Q0HU82</accession>
<evidence type="ECO:0000256" key="5">
    <source>
        <dbReference type="ARBA" id="ARBA00023242"/>
    </source>
</evidence>
<dbReference type="InterPro" id="IPR011494">
    <property type="entry name" value="HIRA-like_C"/>
</dbReference>
<comment type="caution">
    <text evidence="7">The sequence shown here is derived from an EMBL/GenBank/DDBJ whole genome shotgun (WGS) entry which is preliminary data.</text>
</comment>
<keyword evidence="2" id="KW-0853">WD repeat</keyword>
<sequence length="142" mass="15916">MLADIIAGATFGIEKTFVSLSRLAVDEVVQTRAHLEAQLASALALESPKEYLQCLLSYVRFLTREADELRLREVCESLLGPTFGAVADPKNSQWDPFVLGIQKHLLLKETVFPAMASNRKVQRLLSEFMNALSEYELSENEN</sequence>
<dbReference type="GO" id="GO:0000417">
    <property type="term" value="C:HIR complex"/>
    <property type="evidence" value="ECO:0007669"/>
    <property type="project" value="TreeGrafter"/>
</dbReference>
<dbReference type="GO" id="GO:0006355">
    <property type="term" value="P:regulation of DNA-templated transcription"/>
    <property type="evidence" value="ECO:0007669"/>
    <property type="project" value="InterPro"/>
</dbReference>
<keyword evidence="5" id="KW-0539">Nucleus</keyword>
<dbReference type="PANTHER" id="PTHR13831:SF0">
    <property type="entry name" value="PROTEIN HIRA"/>
    <property type="match status" value="1"/>
</dbReference>
<dbReference type="EMBL" id="JAMQYH010000002">
    <property type="protein sequence ID" value="KAJ1698774.1"/>
    <property type="molecule type" value="Genomic_DNA"/>
</dbReference>
<evidence type="ECO:0000256" key="2">
    <source>
        <dbReference type="ARBA" id="ARBA00022574"/>
    </source>
</evidence>
<dbReference type="GO" id="GO:0006338">
    <property type="term" value="P:chromatin remodeling"/>
    <property type="evidence" value="ECO:0007669"/>
    <property type="project" value="InterPro"/>
</dbReference>
<dbReference type="GO" id="GO:0031491">
    <property type="term" value="F:nucleosome binding"/>
    <property type="evidence" value="ECO:0007669"/>
    <property type="project" value="TreeGrafter"/>
</dbReference>
<evidence type="ECO:0000313" key="7">
    <source>
        <dbReference type="EMBL" id="KAJ1698774.1"/>
    </source>
</evidence>
<proteinExistence type="predicted"/>
<organism evidence="7 8">
    <name type="scientific">Rhynchospora breviuscula</name>
    <dbReference type="NCBI Taxonomy" id="2022672"/>
    <lineage>
        <taxon>Eukaryota</taxon>
        <taxon>Viridiplantae</taxon>
        <taxon>Streptophyta</taxon>
        <taxon>Embryophyta</taxon>
        <taxon>Tracheophyta</taxon>
        <taxon>Spermatophyta</taxon>
        <taxon>Magnoliopsida</taxon>
        <taxon>Liliopsida</taxon>
        <taxon>Poales</taxon>
        <taxon>Cyperaceae</taxon>
        <taxon>Cyperoideae</taxon>
        <taxon>Rhynchosporeae</taxon>
        <taxon>Rhynchospora</taxon>
    </lineage>
</organism>
<evidence type="ECO:0000256" key="3">
    <source>
        <dbReference type="ARBA" id="ARBA00022737"/>
    </source>
</evidence>
<comment type="subcellular location">
    <subcellularLocation>
        <location evidence="1">Nucleus</location>
    </subcellularLocation>
</comment>
<keyword evidence="8" id="KW-1185">Reference proteome</keyword>